<dbReference type="RefSeq" id="WP_199040279.1">
    <property type="nucleotide sequence ID" value="NZ_JAELXS010000009.1"/>
</dbReference>
<name>A0ABS0XT89_9SPHN</name>
<dbReference type="InterPro" id="IPR011990">
    <property type="entry name" value="TPR-like_helical_dom_sf"/>
</dbReference>
<evidence type="ECO:0000313" key="1">
    <source>
        <dbReference type="EMBL" id="MBJ6123247.1"/>
    </source>
</evidence>
<dbReference type="Proteomes" id="UP000640426">
    <property type="component" value="Unassembled WGS sequence"/>
</dbReference>
<proteinExistence type="predicted"/>
<dbReference type="Gene3D" id="1.25.40.10">
    <property type="entry name" value="Tetratricopeptide repeat domain"/>
    <property type="match status" value="1"/>
</dbReference>
<gene>
    <name evidence="1" type="ORF">JAO74_15775</name>
</gene>
<reference evidence="2" key="1">
    <citation type="submission" date="2020-12" db="EMBL/GenBank/DDBJ databases">
        <title>Hymenobacter sp.</title>
        <authorList>
            <person name="Kim M.K."/>
        </authorList>
    </citation>
    <scope>NUCLEOTIDE SEQUENCE [LARGE SCALE GENOMIC DNA]</scope>
    <source>
        <strain evidence="2">BT553</strain>
    </source>
</reference>
<dbReference type="EMBL" id="JAELXS010000009">
    <property type="protein sequence ID" value="MBJ6123247.1"/>
    <property type="molecule type" value="Genomic_DNA"/>
</dbReference>
<sequence>MIAARRAPLMATLGLAAVGAALILGAGGWLLAPSTGEQLSAAMGTADRSALARLSRDAKGSDAGTQALLARSLLAAGKPDEALAALAPVAAAHPRDPVLIALMSRALAKAGRQGERLKLLHDEAARTGTEKALGELRVVALAANDVVEERFALTRLAQMSRLDGDGIERLAYLEERAGAGDSARTRLTERRMTGASMSTDALQRLLRLSLKDADAPTIATLVDTLAERGAEPGRASVVDELAARRRPQVALALASDPRGDGPALWRRRAELTIRVGDTAGARALLAAATARAGVAPPQDIVAVAYALQAPDMVLTAAEHGAIPRPDAALTLDLARRFATRPALIARLDRLAGAEWRRQDPWLAMRLAVAADDRPAALRYADMVAPAQRDAAREDLLIRFGDRAGLQAQLLDRARRDPAARVALAERLLSIGARNEATGLLRTMAVSPNDAATRRLLYLWGPRPGSAALAWLRERAAGAQNNDDRLRWLMLYAQRDVPQAALRVLEQHPLAGQTPVLLSRLNLSAETADQGANERALRPLLDGRSLSPAQLRQMTATTMPTIDRNLRLALTRRRIAANASLPADRMDVAWAAWNARDLAAARAAVADQLAAHPDDATAATLMAEIESKQHGDRRARPWFERALDMGEGDSRARVALLSRLGRTDAALAMTRRLRATASLDKSLIADEARLLIAAGRPADARALFLR</sequence>
<organism evidence="1 2">
    <name type="scientific">Sphingomonas mollis</name>
    <dbReference type="NCBI Taxonomy" id="2795726"/>
    <lineage>
        <taxon>Bacteria</taxon>
        <taxon>Pseudomonadati</taxon>
        <taxon>Pseudomonadota</taxon>
        <taxon>Alphaproteobacteria</taxon>
        <taxon>Sphingomonadales</taxon>
        <taxon>Sphingomonadaceae</taxon>
        <taxon>Sphingomonas</taxon>
    </lineage>
</organism>
<protein>
    <recommendedName>
        <fullName evidence="3">Tetratricopeptide repeat protein</fullName>
    </recommendedName>
</protein>
<comment type="caution">
    <text evidence="1">The sequence shown here is derived from an EMBL/GenBank/DDBJ whole genome shotgun (WGS) entry which is preliminary data.</text>
</comment>
<evidence type="ECO:0000313" key="2">
    <source>
        <dbReference type="Proteomes" id="UP000640426"/>
    </source>
</evidence>
<dbReference type="SUPFAM" id="SSF48452">
    <property type="entry name" value="TPR-like"/>
    <property type="match status" value="1"/>
</dbReference>
<evidence type="ECO:0008006" key="3">
    <source>
        <dbReference type="Google" id="ProtNLM"/>
    </source>
</evidence>
<accession>A0ABS0XT89</accession>
<keyword evidence="2" id="KW-1185">Reference proteome</keyword>